<evidence type="ECO:0000256" key="1">
    <source>
        <dbReference type="SAM" id="Phobius"/>
    </source>
</evidence>
<proteinExistence type="predicted"/>
<dbReference type="AlphaFoldDB" id="A0A8B6H6R3"/>
<evidence type="ECO:0000313" key="3">
    <source>
        <dbReference type="Proteomes" id="UP000596742"/>
    </source>
</evidence>
<keyword evidence="1" id="KW-0472">Membrane</keyword>
<keyword evidence="3" id="KW-1185">Reference proteome</keyword>
<sequence length="277" mass="30712">SDFCYCRTTTPYWKHQKAANECTSYCPGTSVEICGRSFDRATVSKIDRTTPTVTTTISQITTATSLAIASSLTTTNIDMRTTDTATSTISQITTATSPAIEESLTTTSTEMKTTGTSPAVVTTESFTTTSTNLPYSTSTVTTKTSTHTNTDVTLSTTDRGNQNKMLCECPKSSVNTKWHFLDEMDLTDSEATEIILQHFYQNILPEITVDKKAVTKEVRKRTSAVNKTQPAQFIGWGCIVFLILPVVILVSIDLLNCCIYFQRRRSRRNKRNQINPM</sequence>
<dbReference type="EMBL" id="UYJE01009570">
    <property type="protein sequence ID" value="VDI74494.1"/>
    <property type="molecule type" value="Genomic_DNA"/>
</dbReference>
<feature type="transmembrane region" description="Helical" evidence="1">
    <location>
        <begin position="233"/>
        <end position="261"/>
    </location>
</feature>
<feature type="non-terminal residue" evidence="2">
    <location>
        <position position="277"/>
    </location>
</feature>
<dbReference type="Proteomes" id="UP000596742">
    <property type="component" value="Unassembled WGS sequence"/>
</dbReference>
<keyword evidence="1" id="KW-0812">Transmembrane</keyword>
<keyword evidence="1" id="KW-1133">Transmembrane helix</keyword>
<comment type="caution">
    <text evidence="2">The sequence shown here is derived from an EMBL/GenBank/DDBJ whole genome shotgun (WGS) entry which is preliminary data.</text>
</comment>
<organism evidence="2 3">
    <name type="scientific">Mytilus galloprovincialis</name>
    <name type="common">Mediterranean mussel</name>
    <dbReference type="NCBI Taxonomy" id="29158"/>
    <lineage>
        <taxon>Eukaryota</taxon>
        <taxon>Metazoa</taxon>
        <taxon>Spiralia</taxon>
        <taxon>Lophotrochozoa</taxon>
        <taxon>Mollusca</taxon>
        <taxon>Bivalvia</taxon>
        <taxon>Autobranchia</taxon>
        <taxon>Pteriomorphia</taxon>
        <taxon>Mytilida</taxon>
        <taxon>Mytiloidea</taxon>
        <taxon>Mytilidae</taxon>
        <taxon>Mytilinae</taxon>
        <taxon>Mytilus</taxon>
    </lineage>
</organism>
<dbReference type="OrthoDB" id="6157674at2759"/>
<evidence type="ECO:0000313" key="2">
    <source>
        <dbReference type="EMBL" id="VDI74494.1"/>
    </source>
</evidence>
<accession>A0A8B6H6R3</accession>
<protein>
    <submittedName>
        <fullName evidence="2">Uncharacterized protein</fullName>
    </submittedName>
</protein>
<name>A0A8B6H6R3_MYTGA</name>
<gene>
    <name evidence="2" type="ORF">MGAL_10B067792</name>
</gene>
<reference evidence="2" key="1">
    <citation type="submission" date="2018-11" db="EMBL/GenBank/DDBJ databases">
        <authorList>
            <person name="Alioto T."/>
            <person name="Alioto T."/>
        </authorList>
    </citation>
    <scope>NUCLEOTIDE SEQUENCE</scope>
</reference>